<proteinExistence type="predicted"/>
<reference evidence="2 3" key="2">
    <citation type="submission" date="2018-11" db="EMBL/GenBank/DDBJ databases">
        <authorList>
            <consortium name="Pathogen Informatics"/>
        </authorList>
    </citation>
    <scope>NUCLEOTIDE SEQUENCE [LARGE SCALE GENOMIC DNA]</scope>
    <source>
        <strain evidence="2 3">Egypt</strain>
    </source>
</reference>
<feature type="compositionally biased region" description="Low complexity" evidence="1">
    <location>
        <begin position="119"/>
        <end position="128"/>
    </location>
</feature>
<evidence type="ECO:0000313" key="4">
    <source>
        <dbReference type="WBParaSite" id="ECPE_0000651501-mRNA-1"/>
    </source>
</evidence>
<evidence type="ECO:0000256" key="1">
    <source>
        <dbReference type="SAM" id="MobiDB-lite"/>
    </source>
</evidence>
<feature type="compositionally biased region" description="Polar residues" evidence="1">
    <location>
        <begin position="180"/>
        <end position="195"/>
    </location>
</feature>
<accession>A0A183AHR7</accession>
<sequence>MHVNYTGRTAQHDPSELDKNKHVSRNVAKIHIAGTNSVVFTTSDIQARGKTSVFTQPLPDVRRIIRQFNQVKPDGLVRPVHNAPTGRGSHGDESKETAPWTTGEIRLRKVNKVLHRWSPSESTDSSNSDPEKNHSPQSDGLPSASGKTEQQQKLKEQQEVRKTFTVPDVKVTFMDDTDSDSCTQSPSKITSDGDSTTTTTTTTTMTMCADTDRGTTGARAVPLAQDADDEVDSTSEDYWTDPWTVCLVRGQTEEPFGLTVLSKSGFA</sequence>
<evidence type="ECO:0000313" key="2">
    <source>
        <dbReference type="EMBL" id="VDP78537.1"/>
    </source>
</evidence>
<dbReference type="Proteomes" id="UP000272942">
    <property type="component" value="Unassembled WGS sequence"/>
</dbReference>
<organism evidence="4">
    <name type="scientific">Echinostoma caproni</name>
    <dbReference type="NCBI Taxonomy" id="27848"/>
    <lineage>
        <taxon>Eukaryota</taxon>
        <taxon>Metazoa</taxon>
        <taxon>Spiralia</taxon>
        <taxon>Lophotrochozoa</taxon>
        <taxon>Platyhelminthes</taxon>
        <taxon>Trematoda</taxon>
        <taxon>Digenea</taxon>
        <taxon>Plagiorchiida</taxon>
        <taxon>Echinostomata</taxon>
        <taxon>Echinostomatoidea</taxon>
        <taxon>Echinostomatidae</taxon>
        <taxon>Echinostoma</taxon>
    </lineage>
</organism>
<feature type="region of interest" description="Disordered" evidence="1">
    <location>
        <begin position="75"/>
        <end position="162"/>
    </location>
</feature>
<reference evidence="4" key="1">
    <citation type="submission" date="2016-06" db="UniProtKB">
        <authorList>
            <consortium name="WormBaseParasite"/>
        </authorList>
    </citation>
    <scope>IDENTIFICATION</scope>
</reference>
<feature type="compositionally biased region" description="Basic and acidic residues" evidence="1">
    <location>
        <begin position="150"/>
        <end position="162"/>
    </location>
</feature>
<protein>
    <submittedName>
        <fullName evidence="4">Pecanex-like protein</fullName>
    </submittedName>
</protein>
<feature type="region of interest" description="Disordered" evidence="1">
    <location>
        <begin position="176"/>
        <end position="199"/>
    </location>
</feature>
<keyword evidence="3" id="KW-1185">Reference proteome</keyword>
<gene>
    <name evidence="2" type="ORF">ECPE_LOCUS6502</name>
</gene>
<dbReference type="WBParaSite" id="ECPE_0000651501-mRNA-1">
    <property type="protein sequence ID" value="ECPE_0000651501-mRNA-1"/>
    <property type="gene ID" value="ECPE_0000651501"/>
</dbReference>
<name>A0A183AHR7_9TREM</name>
<evidence type="ECO:0000313" key="3">
    <source>
        <dbReference type="Proteomes" id="UP000272942"/>
    </source>
</evidence>
<dbReference type="EMBL" id="UZAN01043511">
    <property type="protein sequence ID" value="VDP78537.1"/>
    <property type="molecule type" value="Genomic_DNA"/>
</dbReference>
<dbReference type="AlphaFoldDB" id="A0A183AHR7"/>